<dbReference type="Proteomes" id="UP001381693">
    <property type="component" value="Unassembled WGS sequence"/>
</dbReference>
<reference evidence="1 2" key="1">
    <citation type="submission" date="2023-11" db="EMBL/GenBank/DDBJ databases">
        <title>Halocaridina rubra genome assembly.</title>
        <authorList>
            <person name="Smith C."/>
        </authorList>
    </citation>
    <scope>NUCLEOTIDE SEQUENCE [LARGE SCALE GENOMIC DNA]</scope>
    <source>
        <strain evidence="1">EP-1</strain>
        <tissue evidence="1">Whole</tissue>
    </source>
</reference>
<gene>
    <name evidence="1" type="ORF">SK128_010998</name>
</gene>
<proteinExistence type="predicted"/>
<evidence type="ECO:0000313" key="2">
    <source>
        <dbReference type="Proteomes" id="UP001381693"/>
    </source>
</evidence>
<dbReference type="AlphaFoldDB" id="A0AAN8WMH6"/>
<protein>
    <submittedName>
        <fullName evidence="1">Uncharacterized protein</fullName>
    </submittedName>
</protein>
<organism evidence="1 2">
    <name type="scientific">Halocaridina rubra</name>
    <name type="common">Hawaiian red shrimp</name>
    <dbReference type="NCBI Taxonomy" id="373956"/>
    <lineage>
        <taxon>Eukaryota</taxon>
        <taxon>Metazoa</taxon>
        <taxon>Ecdysozoa</taxon>
        <taxon>Arthropoda</taxon>
        <taxon>Crustacea</taxon>
        <taxon>Multicrustacea</taxon>
        <taxon>Malacostraca</taxon>
        <taxon>Eumalacostraca</taxon>
        <taxon>Eucarida</taxon>
        <taxon>Decapoda</taxon>
        <taxon>Pleocyemata</taxon>
        <taxon>Caridea</taxon>
        <taxon>Atyoidea</taxon>
        <taxon>Atyidae</taxon>
        <taxon>Halocaridina</taxon>
    </lineage>
</organism>
<accession>A0AAN8WMH6</accession>
<name>A0AAN8WMH6_HALRR</name>
<keyword evidence="2" id="KW-1185">Reference proteome</keyword>
<dbReference type="EMBL" id="JAXCGZ010022840">
    <property type="protein sequence ID" value="KAK7022795.1"/>
    <property type="molecule type" value="Genomic_DNA"/>
</dbReference>
<sequence length="79" mass="9013">MEEKVLWPWNEWKLRRIDVVEDGSKGPLKEGIEETYPARSKVEFSVWGRSQPEVCLMIKERAGITPPSASFKAPTLALI</sequence>
<evidence type="ECO:0000313" key="1">
    <source>
        <dbReference type="EMBL" id="KAK7022795.1"/>
    </source>
</evidence>
<comment type="caution">
    <text evidence="1">The sequence shown here is derived from an EMBL/GenBank/DDBJ whole genome shotgun (WGS) entry which is preliminary data.</text>
</comment>